<evidence type="ECO:0000313" key="2">
    <source>
        <dbReference type="EMBL" id="PWN24307.1"/>
    </source>
</evidence>
<organism evidence="2 3">
    <name type="scientific">Pseudomicrostroma glucosiphilum</name>
    <dbReference type="NCBI Taxonomy" id="1684307"/>
    <lineage>
        <taxon>Eukaryota</taxon>
        <taxon>Fungi</taxon>
        <taxon>Dikarya</taxon>
        <taxon>Basidiomycota</taxon>
        <taxon>Ustilaginomycotina</taxon>
        <taxon>Exobasidiomycetes</taxon>
        <taxon>Microstromatales</taxon>
        <taxon>Microstromatales incertae sedis</taxon>
        <taxon>Pseudomicrostroma</taxon>
    </lineage>
</organism>
<proteinExistence type="predicted"/>
<evidence type="ECO:0000313" key="3">
    <source>
        <dbReference type="Proteomes" id="UP000245942"/>
    </source>
</evidence>
<feature type="region of interest" description="Disordered" evidence="1">
    <location>
        <begin position="1"/>
        <end position="29"/>
    </location>
</feature>
<dbReference type="AlphaFoldDB" id="A0A316UG54"/>
<feature type="compositionally biased region" description="Polar residues" evidence="1">
    <location>
        <begin position="1"/>
        <end position="13"/>
    </location>
</feature>
<dbReference type="Proteomes" id="UP000245942">
    <property type="component" value="Unassembled WGS sequence"/>
</dbReference>
<dbReference type="EMBL" id="KZ819321">
    <property type="protein sequence ID" value="PWN24307.1"/>
    <property type="molecule type" value="Genomic_DNA"/>
</dbReference>
<feature type="compositionally biased region" description="Low complexity" evidence="1">
    <location>
        <begin position="14"/>
        <end position="25"/>
    </location>
</feature>
<gene>
    <name evidence="2" type="ORF">BCV69DRAFT_25673</name>
</gene>
<dbReference type="RefSeq" id="XP_025351467.1">
    <property type="nucleotide sequence ID" value="XM_025490608.1"/>
</dbReference>
<evidence type="ECO:0000256" key="1">
    <source>
        <dbReference type="SAM" id="MobiDB-lite"/>
    </source>
</evidence>
<reference evidence="2 3" key="1">
    <citation type="journal article" date="2018" name="Mol. Biol. Evol.">
        <title>Broad Genomic Sampling Reveals a Smut Pathogenic Ancestry of the Fungal Clade Ustilaginomycotina.</title>
        <authorList>
            <person name="Kijpornyongpan T."/>
            <person name="Mondo S.J."/>
            <person name="Barry K."/>
            <person name="Sandor L."/>
            <person name="Lee J."/>
            <person name="Lipzen A."/>
            <person name="Pangilinan J."/>
            <person name="LaButti K."/>
            <person name="Hainaut M."/>
            <person name="Henrissat B."/>
            <person name="Grigoriev I.V."/>
            <person name="Spatafora J.W."/>
            <person name="Aime M.C."/>
        </authorList>
    </citation>
    <scope>NUCLEOTIDE SEQUENCE [LARGE SCALE GENOMIC DNA]</scope>
    <source>
        <strain evidence="2 3">MCA 4718</strain>
    </source>
</reference>
<dbReference type="GeneID" id="37012342"/>
<accession>A0A316UG54</accession>
<sequence>METVSPERQTNAVTSISTTMTRSSRLPLHPVPASASRLRLRLQQGRQRDQESAIKLAHLSERGTAVAVALQAGPGAAVAVAEELLPLATLDRASRLEAVDQAAVVAVVVAAMVRVVLLVREAPLSACSCLCPVQQQPKGGGGWPFDRTR</sequence>
<keyword evidence="3" id="KW-1185">Reference proteome</keyword>
<protein>
    <submittedName>
        <fullName evidence="2">Uncharacterized protein</fullName>
    </submittedName>
</protein>
<name>A0A316UG54_9BASI</name>